<dbReference type="Gene3D" id="2.60.120.260">
    <property type="entry name" value="Galactose-binding domain-like"/>
    <property type="match status" value="1"/>
</dbReference>
<protein>
    <submittedName>
        <fullName evidence="1">Uncharacterized protein</fullName>
    </submittedName>
</protein>
<reference evidence="1 2" key="1">
    <citation type="submission" date="2018-10" db="EMBL/GenBank/DDBJ databases">
        <title>Draft Genome Sequence of Bacteroides sp. KCTC 15687.</title>
        <authorList>
            <person name="Yu S.Y."/>
            <person name="Kim J.S."/>
            <person name="Oh B.S."/>
            <person name="Park S.H."/>
            <person name="Kang S.W."/>
            <person name="Park J.E."/>
            <person name="Choi S.H."/>
            <person name="Han K.I."/>
            <person name="Lee K.C."/>
            <person name="Eom M.K."/>
            <person name="Suh M.K."/>
            <person name="Lee D.H."/>
            <person name="Yoon H."/>
            <person name="Kim B."/>
            <person name="Yang S.J."/>
            <person name="Lee J.S."/>
            <person name="Lee J.H."/>
        </authorList>
    </citation>
    <scope>NUCLEOTIDE SEQUENCE [LARGE SCALE GENOMIC DNA]</scope>
    <source>
        <strain evidence="1 2">KCTC 15687</strain>
    </source>
</reference>
<accession>A0A401LQ16</accession>
<sequence>MVPIARVDLNNPDIKTLTFYFDGTGFALRGETIRRNHNLPDAEVKAKLYIDGEFIEEAVFPTNANVRRLDLFWRYQLPKGKHQVKMEVLEDNSNARLRSWDYIIYSD</sequence>
<dbReference type="Proteomes" id="UP000288079">
    <property type="component" value="Unassembled WGS sequence"/>
</dbReference>
<dbReference type="AlphaFoldDB" id="A0A401LQ16"/>
<evidence type="ECO:0000313" key="2">
    <source>
        <dbReference type="Proteomes" id="UP000288079"/>
    </source>
</evidence>
<proteinExistence type="predicted"/>
<organism evidence="1 2">
    <name type="scientific">Bacteroides faecalis</name>
    <dbReference type="NCBI Taxonomy" id="2447885"/>
    <lineage>
        <taxon>Bacteria</taxon>
        <taxon>Pseudomonadati</taxon>
        <taxon>Bacteroidota</taxon>
        <taxon>Bacteroidia</taxon>
        <taxon>Bacteroidales</taxon>
        <taxon>Bacteroidaceae</taxon>
        <taxon>Bacteroides</taxon>
    </lineage>
</organism>
<keyword evidence="2" id="KW-1185">Reference proteome</keyword>
<evidence type="ECO:0000313" key="1">
    <source>
        <dbReference type="EMBL" id="GCB33527.1"/>
    </source>
</evidence>
<dbReference type="EMBL" id="BHWB01000001">
    <property type="protein sequence ID" value="GCB33527.1"/>
    <property type="molecule type" value="Genomic_DNA"/>
</dbReference>
<dbReference type="RefSeq" id="WP_370685680.1">
    <property type="nucleotide sequence ID" value="NZ_BHWB01000001.1"/>
</dbReference>
<comment type="caution">
    <text evidence="1">The sequence shown here is derived from an EMBL/GenBank/DDBJ whole genome shotgun (WGS) entry which is preliminary data.</text>
</comment>
<gene>
    <name evidence="1" type="ORF">KGMB02408_04720</name>
</gene>
<name>A0A401LQ16_9BACE</name>